<protein>
    <recommendedName>
        <fullName evidence="2">Prepilin type IV endopeptidase peptidase domain-containing protein</fullName>
    </recommendedName>
</protein>
<dbReference type="Pfam" id="PF01478">
    <property type="entry name" value="Peptidase_A24"/>
    <property type="match status" value="1"/>
</dbReference>
<dbReference type="EMBL" id="BMMT01000012">
    <property type="protein sequence ID" value="GGI94457.1"/>
    <property type="molecule type" value="Genomic_DNA"/>
</dbReference>
<dbReference type="Proteomes" id="UP000597989">
    <property type="component" value="Unassembled WGS sequence"/>
</dbReference>
<proteinExistence type="predicted"/>
<reference evidence="3" key="1">
    <citation type="journal article" date="2014" name="Int. J. Syst. Evol. Microbiol.">
        <title>Complete genome of a new Firmicutes species belonging to the dominant human colonic microbiota ('Ruminococcus bicirculans') reveals two chromosomes and a selective capacity to utilize plant glucans.</title>
        <authorList>
            <consortium name="NISC Comparative Sequencing Program"/>
            <person name="Wegmann U."/>
            <person name="Louis P."/>
            <person name="Goesmann A."/>
            <person name="Henrissat B."/>
            <person name="Duncan S.H."/>
            <person name="Flint H.J."/>
        </authorList>
    </citation>
    <scope>NUCLEOTIDE SEQUENCE</scope>
    <source>
        <strain evidence="3">JCM 10664</strain>
    </source>
</reference>
<reference evidence="4" key="4">
    <citation type="submission" date="2020-09" db="EMBL/GenBank/DDBJ databases">
        <authorList>
            <person name="Sun Q."/>
            <person name="Zhou Y."/>
        </authorList>
    </citation>
    <scope>NUCLEOTIDE SEQUENCE</scope>
    <source>
        <strain evidence="4">CGMCC 4.7206</strain>
    </source>
</reference>
<dbReference type="InterPro" id="IPR000045">
    <property type="entry name" value="Prepilin_IV_endopep_pep"/>
</dbReference>
<gene>
    <name evidence="3" type="ORF">GCM10009545_25450</name>
    <name evidence="4" type="ORF">GCM10011581_34500</name>
</gene>
<keyword evidence="6" id="KW-1185">Reference proteome</keyword>
<dbReference type="GO" id="GO:0016020">
    <property type="term" value="C:membrane"/>
    <property type="evidence" value="ECO:0007669"/>
    <property type="project" value="InterPro"/>
</dbReference>
<evidence type="ECO:0000259" key="2">
    <source>
        <dbReference type="Pfam" id="PF01478"/>
    </source>
</evidence>
<feature type="transmembrane region" description="Helical" evidence="1">
    <location>
        <begin position="135"/>
        <end position="156"/>
    </location>
</feature>
<comment type="caution">
    <text evidence="4">The sequence shown here is derived from an EMBL/GenBank/DDBJ whole genome shotgun (WGS) entry which is preliminary data.</text>
</comment>
<dbReference type="Proteomes" id="UP001500220">
    <property type="component" value="Unassembled WGS sequence"/>
</dbReference>
<feature type="transmembrane region" description="Helical" evidence="1">
    <location>
        <begin position="59"/>
        <end position="77"/>
    </location>
</feature>
<keyword evidence="1" id="KW-0812">Transmembrane</keyword>
<dbReference type="GO" id="GO:0004190">
    <property type="term" value="F:aspartic-type endopeptidase activity"/>
    <property type="evidence" value="ECO:0007669"/>
    <property type="project" value="InterPro"/>
</dbReference>
<accession>A0A917K137</accession>
<dbReference type="EMBL" id="BAAAHC010000009">
    <property type="protein sequence ID" value="GAA0522238.1"/>
    <property type="molecule type" value="Genomic_DNA"/>
</dbReference>
<feature type="domain" description="Prepilin type IV endopeptidase peptidase" evidence="2">
    <location>
        <begin position="90"/>
        <end position="192"/>
    </location>
</feature>
<evidence type="ECO:0000256" key="1">
    <source>
        <dbReference type="SAM" id="Phobius"/>
    </source>
</evidence>
<keyword evidence="1" id="KW-1133">Transmembrane helix</keyword>
<feature type="transmembrane region" description="Helical" evidence="1">
    <location>
        <begin position="25"/>
        <end position="47"/>
    </location>
</feature>
<evidence type="ECO:0000313" key="6">
    <source>
        <dbReference type="Proteomes" id="UP001500220"/>
    </source>
</evidence>
<name>A0A917K137_9PSEU</name>
<evidence type="ECO:0000313" key="3">
    <source>
        <dbReference type="EMBL" id="GAA0522238.1"/>
    </source>
</evidence>
<organism evidence="4 5">
    <name type="scientific">Saccharopolyspora thermophila</name>
    <dbReference type="NCBI Taxonomy" id="89367"/>
    <lineage>
        <taxon>Bacteria</taxon>
        <taxon>Bacillati</taxon>
        <taxon>Actinomycetota</taxon>
        <taxon>Actinomycetes</taxon>
        <taxon>Pseudonocardiales</taxon>
        <taxon>Pseudonocardiaceae</taxon>
        <taxon>Saccharopolyspora</taxon>
    </lineage>
</organism>
<evidence type="ECO:0000313" key="4">
    <source>
        <dbReference type="EMBL" id="GGI94457.1"/>
    </source>
</evidence>
<sequence>MWPDTRGFAVLVPVVRRWWPDAGGVLALVGVGAAAGFGAGWVGRVVLLSARRGVVPPRWCCEAAVGLLWTVVAVRVAGGMPVWWAPVPLLLGWLAVLLVVCDVRAARLPDVLTLPACPVAAVLVCGAATQRPGVLGGAVGGVVLFAGTYLLVRVVAPRSMGPGDVKLAGSLGTVVGAVSPVAVLAVMAVAALSTLLVALRTRGGVPHGPAMLAPAWLAVVVGPGG</sequence>
<feature type="transmembrane region" description="Helical" evidence="1">
    <location>
        <begin position="83"/>
        <end position="100"/>
    </location>
</feature>
<dbReference type="Gene3D" id="1.20.120.1220">
    <property type="match status" value="1"/>
</dbReference>
<reference evidence="3" key="5">
    <citation type="submission" date="2023-12" db="EMBL/GenBank/DDBJ databases">
        <authorList>
            <person name="Sun Q."/>
            <person name="Inoue M."/>
        </authorList>
    </citation>
    <scope>NUCLEOTIDE SEQUENCE</scope>
    <source>
        <strain evidence="3">JCM 10664</strain>
    </source>
</reference>
<reference evidence="4 5" key="2">
    <citation type="journal article" date="2014" name="Int. J. Syst. Evol. Microbiol.">
        <title>Complete genome sequence of Corynebacterium casei LMG S-19264T (=DSM 44701T), isolated from a smear-ripened cheese.</title>
        <authorList>
            <consortium name="US DOE Joint Genome Institute (JGI-PGF)"/>
            <person name="Walter F."/>
            <person name="Albersmeier A."/>
            <person name="Kalinowski J."/>
            <person name="Ruckert C."/>
        </authorList>
    </citation>
    <scope>NUCLEOTIDE SEQUENCE [LARGE SCALE GENOMIC DNA]</scope>
    <source>
        <strain evidence="4 5">CGMCC 4.7206</strain>
    </source>
</reference>
<evidence type="ECO:0000313" key="5">
    <source>
        <dbReference type="Proteomes" id="UP000597989"/>
    </source>
</evidence>
<keyword evidence="1" id="KW-0472">Membrane</keyword>
<feature type="transmembrane region" description="Helical" evidence="1">
    <location>
        <begin position="168"/>
        <end position="199"/>
    </location>
</feature>
<reference evidence="6" key="3">
    <citation type="journal article" date="2019" name="Int. J. Syst. Evol. Microbiol.">
        <title>The Global Catalogue of Microorganisms (GCM) 10K type strain sequencing project: providing services to taxonomists for standard genome sequencing and annotation.</title>
        <authorList>
            <consortium name="The Broad Institute Genomics Platform"/>
            <consortium name="The Broad Institute Genome Sequencing Center for Infectious Disease"/>
            <person name="Wu L."/>
            <person name="Ma J."/>
        </authorList>
    </citation>
    <scope>NUCLEOTIDE SEQUENCE [LARGE SCALE GENOMIC DNA]</scope>
    <source>
        <strain evidence="6">JCM 10664</strain>
    </source>
</reference>
<dbReference type="AlphaFoldDB" id="A0A917K137"/>